<organism evidence="3 4">
    <name type="scientific">Endozoicomonas euniceicola</name>
    <dbReference type="NCBI Taxonomy" id="1234143"/>
    <lineage>
        <taxon>Bacteria</taxon>
        <taxon>Pseudomonadati</taxon>
        <taxon>Pseudomonadota</taxon>
        <taxon>Gammaproteobacteria</taxon>
        <taxon>Oceanospirillales</taxon>
        <taxon>Endozoicomonadaceae</taxon>
        <taxon>Endozoicomonas</taxon>
    </lineage>
</organism>
<dbReference type="Proteomes" id="UP001163255">
    <property type="component" value="Chromosome"/>
</dbReference>
<keyword evidence="4" id="KW-1185">Reference proteome</keyword>
<proteinExistence type="predicted"/>
<dbReference type="Pfam" id="PF06527">
    <property type="entry name" value="TniQ"/>
    <property type="match status" value="1"/>
</dbReference>
<dbReference type="Pfam" id="PF15978">
    <property type="entry name" value="TnsD"/>
    <property type="match status" value="1"/>
</dbReference>
<dbReference type="EMBL" id="CP103300">
    <property type="protein sequence ID" value="UYM15204.1"/>
    <property type="molecule type" value="Genomic_DNA"/>
</dbReference>
<gene>
    <name evidence="3" type="ORF">NX720_20430</name>
</gene>
<name>A0ABY6GS10_9GAMM</name>
<dbReference type="RefSeq" id="WP_262597106.1">
    <property type="nucleotide sequence ID" value="NZ_CP103300.1"/>
</dbReference>
<feature type="domain" description="TniQ" evidence="1">
    <location>
        <begin position="4"/>
        <end position="158"/>
    </location>
</feature>
<reference evidence="3" key="1">
    <citation type="submission" date="2022-10" db="EMBL/GenBank/DDBJ databases">
        <title>Completed Genome Sequence of two octocoral isolated bacterium, Endozoicomonas euniceicola EF212T and Endozoicomonas gorgoniicola PS125T.</title>
        <authorList>
            <person name="Chiou Y.-J."/>
            <person name="Chen Y.-H."/>
        </authorList>
    </citation>
    <scope>NUCLEOTIDE SEQUENCE</scope>
    <source>
        <strain evidence="3">EF212</strain>
    </source>
</reference>
<protein>
    <submittedName>
        <fullName evidence="3">TnsD family transposase</fullName>
    </submittedName>
</protein>
<dbReference type="InterPro" id="IPR009492">
    <property type="entry name" value="TniQ"/>
</dbReference>
<evidence type="ECO:0000259" key="1">
    <source>
        <dbReference type="Pfam" id="PF06527"/>
    </source>
</evidence>
<accession>A0ABY6GS10</accession>
<dbReference type="InterPro" id="IPR032750">
    <property type="entry name" value="TnsD_C"/>
</dbReference>
<sequence length="632" mass="73358">MILTFPHPYPDETFYSWIARYHERSANHYAKVTVKSIYDSPYGCAIYNLPTGLESFCNQLLPLRKYHPEDILKYHTSLPYYSATFSKQRIASAKSKMLSNLNIGIHGLLGMQASSVAEFRYLRYCPDCLIEDAKQFGEPYWHRVHQLPGVLVCPDHHVSTLNSMVDKQNNHSQLYASAKDYAKPNLVQKNIRPSSQLIAIARESKKLLSHFRRPITSTRYRTQILSAGFNKGDLIDQGKLAEAFLNHWPATLLDELSVPSDLNSEHSWLKFITRRTRQGLKAHPLQHILLRLFLKEYQPVLQKEPTAEQKNYPASSYPCPNPFCPITDDLSAKLEETYQHHKSGPVFGVMGCECGFKFSANIESENIYQNNVLQYGTVWDTQFIQYVEQGHSIHKLEQLLSVSRPVIKKKALELKLSPKWSVQSRPTRLKRNFMDVRSKKHKQIFLRYRKKHPDASMKELREKINSTIKFLYRYERVWLNQHRPDQKPPCKPTPRIDWNKRDQSYLEEVKSIVTELNSMLGKPQKLTPFKISRILGQKNIFTKIPEKLPLTMAYLEKACNKEEHISRTFIWAAAKLRHDFQTLTRSKILSKAGIRYTPSDQHEALLNQLMDIPDETPYQPLKNRSSQNSGSS</sequence>
<evidence type="ECO:0000313" key="4">
    <source>
        <dbReference type="Proteomes" id="UP001163255"/>
    </source>
</evidence>
<feature type="domain" description="Transposon Tn7 transposition protein TnsD C-terminal" evidence="2">
    <location>
        <begin position="202"/>
        <end position="555"/>
    </location>
</feature>
<evidence type="ECO:0000259" key="2">
    <source>
        <dbReference type="Pfam" id="PF15978"/>
    </source>
</evidence>
<evidence type="ECO:0000313" key="3">
    <source>
        <dbReference type="EMBL" id="UYM15204.1"/>
    </source>
</evidence>